<gene>
    <name evidence="3" type="ORF">CBR64_13095</name>
</gene>
<evidence type="ECO:0000256" key="1">
    <source>
        <dbReference type="SAM" id="MobiDB-lite"/>
    </source>
</evidence>
<sequence length="263" mass="25213">MGRLAGRGGTARALAAPEVPGGDAVSRGSGRGARRALAGVLLALVLAGPGQAAVGATASAAAGPAAGAAAGTGVVPGEEDALRLSADGATWAPGLPASLFGSDALAVPGATVVRDLWVRNDGPTAARVLVDLAPDVDPTAARTGLGAWLDVRLDGAVPGAATWEGPVLDPGEVGRVEVSVAMSATAPSSTRRSVAGVLETVHLVGVADVAPPTVPGEPPSTGPGLARTGADAWGIAVAAALAAGAGLVLARLGRRRAASSGGR</sequence>
<keyword evidence="2" id="KW-1133">Transmembrane helix</keyword>
<feature type="transmembrane region" description="Helical" evidence="2">
    <location>
        <begin position="232"/>
        <end position="253"/>
    </location>
</feature>
<name>A0A1Y0HVQ7_CELCE</name>
<reference evidence="3 4" key="1">
    <citation type="submission" date="2017-05" db="EMBL/GenBank/DDBJ databases">
        <authorList>
            <person name="Song R."/>
            <person name="Chenine A.L."/>
            <person name="Ruprecht R.M."/>
        </authorList>
    </citation>
    <scope>NUCLEOTIDE SEQUENCE [LARGE SCALE GENOMIC DNA]</scope>
    <source>
        <strain evidence="3 4">PSBB019</strain>
    </source>
</reference>
<proteinExistence type="predicted"/>
<keyword evidence="2" id="KW-0472">Membrane</keyword>
<accession>A0A1Y0HVQ7</accession>
<evidence type="ECO:0000313" key="4">
    <source>
        <dbReference type="Proteomes" id="UP000196228"/>
    </source>
</evidence>
<keyword evidence="2" id="KW-0812">Transmembrane</keyword>
<evidence type="ECO:0008006" key="5">
    <source>
        <dbReference type="Google" id="ProtNLM"/>
    </source>
</evidence>
<feature type="compositionally biased region" description="Low complexity" evidence="1">
    <location>
        <begin position="10"/>
        <end position="28"/>
    </location>
</feature>
<dbReference type="AlphaFoldDB" id="A0A1Y0HVQ7"/>
<evidence type="ECO:0000313" key="3">
    <source>
        <dbReference type="EMBL" id="ARU52257.1"/>
    </source>
</evidence>
<evidence type="ECO:0000256" key="2">
    <source>
        <dbReference type="SAM" id="Phobius"/>
    </source>
</evidence>
<dbReference type="EMBL" id="CP021383">
    <property type="protein sequence ID" value="ARU52257.1"/>
    <property type="molecule type" value="Genomic_DNA"/>
</dbReference>
<organism evidence="3 4">
    <name type="scientific">Cellulosimicrobium cellulans</name>
    <name type="common">Arthrobacter luteus</name>
    <dbReference type="NCBI Taxonomy" id="1710"/>
    <lineage>
        <taxon>Bacteria</taxon>
        <taxon>Bacillati</taxon>
        <taxon>Actinomycetota</taxon>
        <taxon>Actinomycetes</taxon>
        <taxon>Micrococcales</taxon>
        <taxon>Promicromonosporaceae</taxon>
        <taxon>Cellulosimicrobium</taxon>
    </lineage>
</organism>
<dbReference type="Proteomes" id="UP000196228">
    <property type="component" value="Chromosome"/>
</dbReference>
<dbReference type="KEGG" id="cceu:CBR64_13095"/>
<protein>
    <recommendedName>
        <fullName evidence="5">LPXTG cell wall anchor domain-containing protein</fullName>
    </recommendedName>
</protein>
<feature type="region of interest" description="Disordered" evidence="1">
    <location>
        <begin position="1"/>
        <end position="28"/>
    </location>
</feature>